<dbReference type="Proteomes" id="UP001242313">
    <property type="component" value="Unassembled WGS sequence"/>
</dbReference>
<dbReference type="RefSeq" id="WP_157841606.1">
    <property type="nucleotide sequence ID" value="NZ_JAUSUN010000011.1"/>
</dbReference>
<name>A0ABU0FW15_9BACI</name>
<comment type="caution">
    <text evidence="1">The sequence shown here is derived from an EMBL/GenBank/DDBJ whole genome shotgun (WGS) entry which is preliminary data.</text>
</comment>
<dbReference type="EMBL" id="JAUSUN010000011">
    <property type="protein sequence ID" value="MDQ0414015.1"/>
    <property type="molecule type" value="Genomic_DNA"/>
</dbReference>
<sequence>MSYVFTFIVLFVVFYLIMKVTRSRNFPSNDYTPFDNLTEGKKKDD</sequence>
<keyword evidence="2" id="KW-1185">Reference proteome</keyword>
<reference evidence="1 2" key="1">
    <citation type="submission" date="2023-07" db="EMBL/GenBank/DDBJ databases">
        <title>Genomic Encyclopedia of Type Strains, Phase IV (KMG-IV): sequencing the most valuable type-strain genomes for metagenomic binning, comparative biology and taxonomic classification.</title>
        <authorList>
            <person name="Goeker M."/>
        </authorList>
    </citation>
    <scope>NUCLEOTIDE SEQUENCE [LARGE SCALE GENOMIC DNA]</scope>
    <source>
        <strain evidence="1 2">DSM 19598</strain>
    </source>
</reference>
<organism evidence="1 2">
    <name type="scientific">Mesobacillus stamsii</name>
    <dbReference type="NCBI Taxonomy" id="225347"/>
    <lineage>
        <taxon>Bacteria</taxon>
        <taxon>Bacillati</taxon>
        <taxon>Bacillota</taxon>
        <taxon>Bacilli</taxon>
        <taxon>Bacillales</taxon>
        <taxon>Bacillaceae</taxon>
        <taxon>Mesobacillus</taxon>
    </lineage>
</organism>
<proteinExistence type="predicted"/>
<evidence type="ECO:0000313" key="1">
    <source>
        <dbReference type="EMBL" id="MDQ0414015.1"/>
    </source>
</evidence>
<evidence type="ECO:0000313" key="2">
    <source>
        <dbReference type="Proteomes" id="UP001242313"/>
    </source>
</evidence>
<gene>
    <name evidence="1" type="ORF">J2S25_002221</name>
</gene>
<accession>A0ABU0FW15</accession>
<protein>
    <submittedName>
        <fullName evidence="1">Sodium:solute symporter family permease YidK</fullName>
    </submittedName>
</protein>